<dbReference type="SMART" id="SM00529">
    <property type="entry name" value="HTH_DTXR"/>
    <property type="match status" value="1"/>
</dbReference>
<keyword evidence="5" id="KW-0678">Repressor</keyword>
<evidence type="ECO:0000256" key="3">
    <source>
        <dbReference type="ARBA" id="ARBA00011738"/>
    </source>
</evidence>
<proteinExistence type="inferred from homology"/>
<comment type="subcellular location">
    <subcellularLocation>
        <location evidence="1">Cytoplasm</location>
    </subcellularLocation>
</comment>
<evidence type="ECO:0000256" key="5">
    <source>
        <dbReference type="ARBA" id="ARBA00022491"/>
    </source>
</evidence>
<protein>
    <recommendedName>
        <fullName evidence="12">Manganese transport regulator</fullName>
    </recommendedName>
</protein>
<keyword evidence="7" id="KW-0805">Transcription regulation</keyword>
<dbReference type="RefSeq" id="WP_141865093.1">
    <property type="nucleotide sequence ID" value="NZ_BAABAN010000001.1"/>
</dbReference>
<feature type="domain" description="HTH dtxR-type" evidence="13">
    <location>
        <begin position="6"/>
        <end position="68"/>
    </location>
</feature>
<dbReference type="InterPro" id="IPR038157">
    <property type="entry name" value="FeoA_core_dom"/>
</dbReference>
<dbReference type="OrthoDB" id="9791355at2"/>
<dbReference type="PROSITE" id="PS50944">
    <property type="entry name" value="HTH_DTXR"/>
    <property type="match status" value="1"/>
</dbReference>
<dbReference type="PANTHER" id="PTHR33238:SF11">
    <property type="entry name" value="TRANSCRIPTIONAL REGULATOR MNTR"/>
    <property type="match status" value="1"/>
</dbReference>
<evidence type="ECO:0000313" key="14">
    <source>
        <dbReference type="EMBL" id="TQL74460.1"/>
    </source>
</evidence>
<keyword evidence="4" id="KW-0963">Cytoplasm</keyword>
<dbReference type="InterPro" id="IPR036390">
    <property type="entry name" value="WH_DNA-bd_sf"/>
</dbReference>
<dbReference type="InterPro" id="IPR007167">
    <property type="entry name" value="Fe-transptr_FeoA-like"/>
</dbReference>
<name>A0A543APF6_9MICC</name>
<evidence type="ECO:0000256" key="11">
    <source>
        <dbReference type="ARBA" id="ARBA00023211"/>
    </source>
</evidence>
<dbReference type="AlphaFoldDB" id="A0A543APF6"/>
<dbReference type="PANTHER" id="PTHR33238">
    <property type="entry name" value="IRON (METAL) DEPENDENT REPRESSOR, DTXR FAMILY"/>
    <property type="match status" value="1"/>
</dbReference>
<dbReference type="GO" id="GO:0005737">
    <property type="term" value="C:cytoplasm"/>
    <property type="evidence" value="ECO:0007669"/>
    <property type="project" value="UniProtKB-SubCell"/>
</dbReference>
<dbReference type="SUPFAM" id="SSF46785">
    <property type="entry name" value="Winged helix' DNA-binding domain"/>
    <property type="match status" value="1"/>
</dbReference>
<dbReference type="InterPro" id="IPR022689">
    <property type="entry name" value="Iron_dep_repressor"/>
</dbReference>
<comment type="subunit">
    <text evidence="3">Homodimer.</text>
</comment>
<evidence type="ECO:0000313" key="15">
    <source>
        <dbReference type="Proteomes" id="UP000319746"/>
    </source>
</evidence>
<dbReference type="SMART" id="SM00899">
    <property type="entry name" value="FeoA"/>
    <property type="match status" value="1"/>
</dbReference>
<dbReference type="InterPro" id="IPR050536">
    <property type="entry name" value="DtxR_MntR_Metal-Reg"/>
</dbReference>
<dbReference type="GO" id="GO:0003700">
    <property type="term" value="F:DNA-binding transcription factor activity"/>
    <property type="evidence" value="ECO:0007669"/>
    <property type="project" value="InterPro"/>
</dbReference>
<evidence type="ECO:0000256" key="9">
    <source>
        <dbReference type="ARBA" id="ARBA00023159"/>
    </source>
</evidence>
<dbReference type="InterPro" id="IPR008988">
    <property type="entry name" value="Transcriptional_repressor_C"/>
</dbReference>
<dbReference type="FunFam" id="1.10.60.10:FF:000004">
    <property type="entry name" value="DtxR family transcriptional regulator"/>
    <property type="match status" value="1"/>
</dbReference>
<dbReference type="GO" id="GO:0045892">
    <property type="term" value="P:negative regulation of DNA-templated transcription"/>
    <property type="evidence" value="ECO:0007669"/>
    <property type="project" value="TreeGrafter"/>
</dbReference>
<evidence type="ECO:0000256" key="8">
    <source>
        <dbReference type="ARBA" id="ARBA00023125"/>
    </source>
</evidence>
<keyword evidence="10" id="KW-0804">Transcription</keyword>
<dbReference type="EMBL" id="VFOU01000001">
    <property type="protein sequence ID" value="TQL74460.1"/>
    <property type="molecule type" value="Genomic_DNA"/>
</dbReference>
<keyword evidence="8" id="KW-0238">DNA-binding</keyword>
<dbReference type="SUPFAM" id="SSF50037">
    <property type="entry name" value="C-terminal domain of transcriptional repressors"/>
    <property type="match status" value="1"/>
</dbReference>
<dbReference type="InterPro" id="IPR036421">
    <property type="entry name" value="Fe_dep_repressor_sf"/>
</dbReference>
<gene>
    <name evidence="14" type="ORF">FB556_0925</name>
</gene>
<comment type="similarity">
    <text evidence="2">Belongs to the DtxR/MntR family.</text>
</comment>
<keyword evidence="9" id="KW-0010">Activator</keyword>
<evidence type="ECO:0000256" key="1">
    <source>
        <dbReference type="ARBA" id="ARBA00004496"/>
    </source>
</evidence>
<dbReference type="Pfam" id="PF04023">
    <property type="entry name" value="FeoA"/>
    <property type="match status" value="1"/>
</dbReference>
<evidence type="ECO:0000256" key="4">
    <source>
        <dbReference type="ARBA" id="ARBA00022490"/>
    </source>
</evidence>
<dbReference type="InterPro" id="IPR022687">
    <property type="entry name" value="HTH_DTXR"/>
</dbReference>
<dbReference type="GO" id="GO:0046983">
    <property type="term" value="F:protein dimerization activity"/>
    <property type="evidence" value="ECO:0007669"/>
    <property type="project" value="InterPro"/>
</dbReference>
<keyword evidence="6" id="KW-0408">Iron</keyword>
<accession>A0A543APF6</accession>
<dbReference type="GO" id="GO:0003677">
    <property type="term" value="F:DNA binding"/>
    <property type="evidence" value="ECO:0007669"/>
    <property type="project" value="UniProtKB-KW"/>
</dbReference>
<evidence type="ECO:0000256" key="6">
    <source>
        <dbReference type="ARBA" id="ARBA00023004"/>
    </source>
</evidence>
<dbReference type="Pfam" id="PF02742">
    <property type="entry name" value="Fe_dep_repr_C"/>
    <property type="match status" value="1"/>
</dbReference>
<keyword evidence="11" id="KW-0464">Manganese</keyword>
<organism evidence="14 15">
    <name type="scientific">Enteractinococcus coprophilus</name>
    <dbReference type="NCBI Taxonomy" id="1027633"/>
    <lineage>
        <taxon>Bacteria</taxon>
        <taxon>Bacillati</taxon>
        <taxon>Actinomycetota</taxon>
        <taxon>Actinomycetes</taxon>
        <taxon>Micrococcales</taxon>
        <taxon>Micrococcaceae</taxon>
    </lineage>
</organism>
<dbReference type="InterPro" id="IPR036388">
    <property type="entry name" value="WH-like_DNA-bd_sf"/>
</dbReference>
<sequence>MTINQLSDSTQDYLKAIWLAGEWSDEPITATSIAQRVGVTLSTTSDALRRLREAGLIDHAPYSAITLTDIGRAHALDMVRRHRLIETFLVQALGYTWDQVHDEAEVLEHAVSDFMIDKIDEYLGFPQRDPHGDPIPLADGSMQELTAISLTKLGMGVPAVVERIADDDPALLQYFAFHGVAHGTVVELTAGAPFSDTVTLVAPDAQLTLGPAAVDAVWVTPVSTSS</sequence>
<evidence type="ECO:0000256" key="7">
    <source>
        <dbReference type="ARBA" id="ARBA00023015"/>
    </source>
</evidence>
<dbReference type="InterPro" id="IPR001367">
    <property type="entry name" value="Fe_dep_repressor"/>
</dbReference>
<evidence type="ECO:0000256" key="2">
    <source>
        <dbReference type="ARBA" id="ARBA00007871"/>
    </source>
</evidence>
<comment type="caution">
    <text evidence="14">The sequence shown here is derived from an EMBL/GenBank/DDBJ whole genome shotgun (WGS) entry which is preliminary data.</text>
</comment>
<dbReference type="CDD" id="cd00090">
    <property type="entry name" value="HTH_ARSR"/>
    <property type="match status" value="1"/>
</dbReference>
<dbReference type="InterPro" id="IPR011991">
    <property type="entry name" value="ArsR-like_HTH"/>
</dbReference>
<evidence type="ECO:0000256" key="10">
    <source>
        <dbReference type="ARBA" id="ARBA00023163"/>
    </source>
</evidence>
<dbReference type="Gene3D" id="2.30.30.90">
    <property type="match status" value="1"/>
</dbReference>
<keyword evidence="15" id="KW-1185">Reference proteome</keyword>
<dbReference type="SUPFAM" id="SSF47979">
    <property type="entry name" value="Iron-dependent repressor protein, dimerization domain"/>
    <property type="match status" value="1"/>
</dbReference>
<evidence type="ECO:0000259" key="13">
    <source>
        <dbReference type="PROSITE" id="PS50944"/>
    </source>
</evidence>
<dbReference type="GO" id="GO:0046914">
    <property type="term" value="F:transition metal ion binding"/>
    <property type="evidence" value="ECO:0007669"/>
    <property type="project" value="InterPro"/>
</dbReference>
<evidence type="ECO:0000256" key="12">
    <source>
        <dbReference type="ARBA" id="ARBA00032593"/>
    </source>
</evidence>
<dbReference type="Proteomes" id="UP000319746">
    <property type="component" value="Unassembled WGS sequence"/>
</dbReference>
<dbReference type="Pfam" id="PF01325">
    <property type="entry name" value="Fe_dep_repress"/>
    <property type="match status" value="1"/>
</dbReference>
<reference evidence="14 15" key="1">
    <citation type="submission" date="2019-06" db="EMBL/GenBank/DDBJ databases">
        <title>Sequencing the genomes of 1000 actinobacteria strains.</title>
        <authorList>
            <person name="Klenk H.-P."/>
        </authorList>
    </citation>
    <scope>NUCLEOTIDE SEQUENCE [LARGE SCALE GENOMIC DNA]</scope>
    <source>
        <strain evidence="14 15">DSM 24083</strain>
    </source>
</reference>
<dbReference type="Gene3D" id="1.10.10.10">
    <property type="entry name" value="Winged helix-like DNA-binding domain superfamily/Winged helix DNA-binding domain"/>
    <property type="match status" value="1"/>
</dbReference>